<feature type="transmembrane region" description="Helical" evidence="2">
    <location>
        <begin position="442"/>
        <end position="463"/>
    </location>
</feature>
<keyword evidence="2" id="KW-0812">Transmembrane</keyword>
<protein>
    <submittedName>
        <fullName evidence="4">Substrate-binding domain-containing protein</fullName>
    </submittedName>
</protein>
<comment type="caution">
    <text evidence="4">The sequence shown here is derived from an EMBL/GenBank/DDBJ whole genome shotgun (WGS) entry which is preliminary data.</text>
</comment>
<dbReference type="InterPro" id="IPR011009">
    <property type="entry name" value="Kinase-like_dom_sf"/>
</dbReference>
<accession>A0ABU5TDP9</accession>
<keyword evidence="2" id="KW-1133">Transmembrane helix</keyword>
<dbReference type="RefSeq" id="WP_323259452.1">
    <property type="nucleotide sequence ID" value="NZ_JAYGIE010000005.1"/>
</dbReference>
<dbReference type="InterPro" id="IPR000719">
    <property type="entry name" value="Prot_kinase_dom"/>
</dbReference>
<dbReference type="Gene3D" id="1.10.510.10">
    <property type="entry name" value="Transferase(Phosphotransferase) domain 1"/>
    <property type="match status" value="1"/>
</dbReference>
<dbReference type="Pfam" id="PF12849">
    <property type="entry name" value="PBP_like_2"/>
    <property type="match status" value="1"/>
</dbReference>
<keyword evidence="5" id="KW-1185">Reference proteome</keyword>
<dbReference type="PROSITE" id="PS50011">
    <property type="entry name" value="PROTEIN_KINASE_DOM"/>
    <property type="match status" value="1"/>
</dbReference>
<organism evidence="4 5">
    <name type="scientific">Pseudanabaena galeata UHCC 0370</name>
    <dbReference type="NCBI Taxonomy" id="3110310"/>
    <lineage>
        <taxon>Bacteria</taxon>
        <taxon>Bacillati</taxon>
        <taxon>Cyanobacteriota</taxon>
        <taxon>Cyanophyceae</taxon>
        <taxon>Pseudanabaenales</taxon>
        <taxon>Pseudanabaenaceae</taxon>
        <taxon>Pseudanabaena</taxon>
    </lineage>
</organism>
<feature type="domain" description="Protein kinase" evidence="3">
    <location>
        <begin position="153"/>
        <end position="427"/>
    </location>
</feature>
<sequence>MARKAPNIWQKFWKRITDVWGQFLGTIDGLIGNKFVEFLNKTVPTPLRFLIPFLKDDLGIEPPSITSFKGIGLPEKIEAKEVLKEIAVDQRVGTIWQIKPQFLRYQCQESNPFRCEYPHETVTDNPNNKYCKKCQFPASLPPQVKIRGRSGVYEVDEYIGIRGTGRIYRATNLTDGESFLLKEYVIPKKYFNEQETRACKRNFETSSELKLSDGRRQDSRLIVPIEAIADAREERCYVILQKNDEAIALAEYLAIHGAMSNWQVKSFLNQALQTLESLHSQKYRLRSGVVTSDLPHGNLTFYSIAIRPDFQGFTVYLNDMALWEDRFYPPDVQTPAYSINRDLEDLGYIAFYLLKGGVIDLENRTCLNPHDLNHWGDKVNLGLKKFIQNLIGFGETSYNSAEVARRALLRIPIEREALLEFIDQEEVAPVKKNWWGWLTKKVIAIAIGVILLLLLLFLLYFWLTQPPKAANLNFPCCINQISDIPEGNFTYTADKNGTWNYTLLQNNLIAKGSTLEEELQKRQPKLQLNYLPVTVDKSVDKSVDKIIDKTSNRFPIAQLQSNQADFAISSLPDSLGGSFITQDIAYDGLTVFVAFSYAQRNNSLPTALQGKITFAQLRQLYTGEIINWRQLGGPNLPVKLYMPLDNESIRIFEKRVLKDEAAIAAFRQLVQDGNNGITSLSIFDSLRQVIQDFEDRNIGSISFGSISQVFGQCSVYPLAIADDYRSFVAPLVWTNGSAITPNADLCNEKGSYTQNYNAFINQSYPLTYPISVVYTRDNRRLPIAERFVSIMRTEEAQNLLKQTGLIPLKFPIK</sequence>
<dbReference type="InterPro" id="IPR050811">
    <property type="entry name" value="Phosphate_ABC_transporter"/>
</dbReference>
<evidence type="ECO:0000259" key="3">
    <source>
        <dbReference type="PROSITE" id="PS50011"/>
    </source>
</evidence>
<reference evidence="4 5" key="1">
    <citation type="submission" date="2023-12" db="EMBL/GenBank/DDBJ databases">
        <title>Baltic Sea Cyanobacteria.</title>
        <authorList>
            <person name="Delbaje E."/>
            <person name="Fewer D.P."/>
            <person name="Shishido T.K."/>
        </authorList>
    </citation>
    <scope>NUCLEOTIDE SEQUENCE [LARGE SCALE GENOMIC DNA]</scope>
    <source>
        <strain evidence="4 5">UHCC 0370</strain>
    </source>
</reference>
<dbReference type="PANTHER" id="PTHR30570:SF1">
    <property type="entry name" value="PHOSPHATE-BINDING PROTEIN PSTS"/>
    <property type="match status" value="1"/>
</dbReference>
<gene>
    <name evidence="4" type="ORF">VB774_02075</name>
</gene>
<dbReference type="Gene3D" id="3.40.190.10">
    <property type="entry name" value="Periplasmic binding protein-like II"/>
    <property type="match status" value="2"/>
</dbReference>
<dbReference type="EMBL" id="JAYGIE010000005">
    <property type="protein sequence ID" value="MEA5476396.1"/>
    <property type="molecule type" value="Genomic_DNA"/>
</dbReference>
<dbReference type="SUPFAM" id="SSF56112">
    <property type="entry name" value="Protein kinase-like (PK-like)"/>
    <property type="match status" value="1"/>
</dbReference>
<evidence type="ECO:0000313" key="5">
    <source>
        <dbReference type="Proteomes" id="UP001301388"/>
    </source>
</evidence>
<evidence type="ECO:0000313" key="4">
    <source>
        <dbReference type="EMBL" id="MEA5476396.1"/>
    </source>
</evidence>
<dbReference type="SUPFAM" id="SSF53850">
    <property type="entry name" value="Periplasmic binding protein-like II"/>
    <property type="match status" value="1"/>
</dbReference>
<evidence type="ECO:0000256" key="2">
    <source>
        <dbReference type="SAM" id="Phobius"/>
    </source>
</evidence>
<dbReference type="PANTHER" id="PTHR30570">
    <property type="entry name" value="PERIPLASMIC PHOSPHATE BINDING COMPONENT OF PHOSPHATE ABC TRANSPORTER"/>
    <property type="match status" value="1"/>
</dbReference>
<keyword evidence="1" id="KW-0732">Signal</keyword>
<evidence type="ECO:0000256" key="1">
    <source>
        <dbReference type="ARBA" id="ARBA00022729"/>
    </source>
</evidence>
<dbReference type="Proteomes" id="UP001301388">
    <property type="component" value="Unassembled WGS sequence"/>
</dbReference>
<dbReference type="InterPro" id="IPR024370">
    <property type="entry name" value="PBP_domain"/>
</dbReference>
<proteinExistence type="predicted"/>
<keyword evidence="2" id="KW-0472">Membrane</keyword>
<name>A0ABU5TDP9_9CYAN</name>